<reference evidence="3" key="1">
    <citation type="journal article" date="2019" name="Int. J. Syst. Evol. Microbiol.">
        <title>The Global Catalogue of Microorganisms (GCM) 10K type strain sequencing project: providing services to taxonomists for standard genome sequencing and annotation.</title>
        <authorList>
            <consortium name="The Broad Institute Genomics Platform"/>
            <consortium name="The Broad Institute Genome Sequencing Center for Infectious Disease"/>
            <person name="Wu L."/>
            <person name="Ma J."/>
        </authorList>
    </citation>
    <scope>NUCLEOTIDE SEQUENCE [LARGE SCALE GENOMIC DNA]</scope>
    <source>
        <strain evidence="3">NBRC 112416</strain>
    </source>
</reference>
<name>A0ABQ5W259_9HYPH</name>
<dbReference type="InterPro" id="IPR013797">
    <property type="entry name" value="Maltooligo_trehalose_synth_4"/>
</dbReference>
<dbReference type="PANTHER" id="PTHR10357">
    <property type="entry name" value="ALPHA-AMYLASE FAMILY MEMBER"/>
    <property type="match status" value="1"/>
</dbReference>
<dbReference type="Gene3D" id="3.20.20.80">
    <property type="entry name" value="Glycosidases"/>
    <property type="match status" value="1"/>
</dbReference>
<dbReference type="EMBL" id="BSNS01000007">
    <property type="protein sequence ID" value="GLQ54155.1"/>
    <property type="molecule type" value="Genomic_DNA"/>
</dbReference>
<keyword evidence="3" id="KW-1185">Reference proteome</keyword>
<dbReference type="Pfam" id="PF00128">
    <property type="entry name" value="Alpha-amylase"/>
    <property type="match status" value="1"/>
</dbReference>
<proteinExistence type="predicted"/>
<dbReference type="InterPro" id="IPR012767">
    <property type="entry name" value="Trehalose_TreY"/>
</dbReference>
<gene>
    <name evidence="2" type="ORF">GCM10010862_14140</name>
</gene>
<dbReference type="SUPFAM" id="SSF51445">
    <property type="entry name" value="(Trans)glycosidases"/>
    <property type="match status" value="1"/>
</dbReference>
<dbReference type="NCBIfam" id="TIGR02401">
    <property type="entry name" value="trehalose_TreY"/>
    <property type="match status" value="1"/>
</dbReference>
<dbReference type="Gene3D" id="1.10.10.470">
    <property type="entry name" value="Maltooligosyl trehalose synthase, domain 4"/>
    <property type="match status" value="1"/>
</dbReference>
<dbReference type="SMART" id="SM00642">
    <property type="entry name" value="Aamy"/>
    <property type="match status" value="1"/>
</dbReference>
<dbReference type="Proteomes" id="UP001156691">
    <property type="component" value="Unassembled WGS sequence"/>
</dbReference>
<accession>A0ABQ5W259</accession>
<dbReference type="InterPro" id="IPR017853">
    <property type="entry name" value="GH"/>
</dbReference>
<evidence type="ECO:0000313" key="3">
    <source>
        <dbReference type="Proteomes" id="UP001156691"/>
    </source>
</evidence>
<evidence type="ECO:0000313" key="2">
    <source>
        <dbReference type="EMBL" id="GLQ54155.1"/>
    </source>
</evidence>
<dbReference type="Gene3D" id="3.30.1590.10">
    <property type="entry name" value="Maltooligosyl trehalose synthase, domain 2"/>
    <property type="match status" value="1"/>
</dbReference>
<evidence type="ECO:0000259" key="1">
    <source>
        <dbReference type="SMART" id="SM00642"/>
    </source>
</evidence>
<comment type="caution">
    <text evidence="2">The sequence shown here is derived from an EMBL/GenBank/DDBJ whole genome shotgun (WGS) entry which is preliminary data.</text>
</comment>
<dbReference type="PANTHER" id="PTHR10357:SF216">
    <property type="entry name" value="MALTOOLIGOSYL TREHALOSE SYNTHASE-RELATED"/>
    <property type="match status" value="1"/>
</dbReference>
<organism evidence="2 3">
    <name type="scientific">Devosia nitrariae</name>
    <dbReference type="NCBI Taxonomy" id="2071872"/>
    <lineage>
        <taxon>Bacteria</taxon>
        <taxon>Pseudomonadati</taxon>
        <taxon>Pseudomonadota</taxon>
        <taxon>Alphaproteobacteria</taxon>
        <taxon>Hyphomicrobiales</taxon>
        <taxon>Devosiaceae</taxon>
        <taxon>Devosia</taxon>
    </lineage>
</organism>
<protein>
    <submittedName>
        <fullName evidence="2">Malto-oligosyltrehalose synthase</fullName>
    </submittedName>
</protein>
<sequence>MIAEIPLATYRIQLRDGVGFAEVEARLDYLHDLGISHLYLSPIMTAASGSKHGYDIIDPTRIDPVLGGREGYERLARAAIGKDIGIILDIVPNHTAFSLENPWLRDVLIKGPKSRWANHFDIDWRGGYLVLPILPEPFEKMLGDGRFAIEGGEWVFDDTRVPLSPAGEPVANNTDSLRQLHEAQHWRLRHWESERDTINHRRFFNVTSLIGMRVEDRKVFEDTHRLIFDLVRQGLVHGLRVDHVDGLADPKGYLAWLAEALPDTPVWVEKILVGQEELPRDWNTVGTTGYEAARLIARLLTSSPGLARVDAEWRRQTGIADSFEQALGKAKREVLENELAAELNQLVALAHEATRRSPRSEPGPESLREAILALLEGMARYRTYVDADGASQSDRELIAEVVRGARARLRSTRVTEHLADILTGPAIDAERALATRFQQVSGALLAKAQEDTVGFRWTRYIAANEVGAVPEEAVIGDAEANWFLALRRPSDMTLTSSHDTKRSEDARMRLVAISHHPDAFATLVADAGELPDAAGVEPKWRWYVVQSALAIWGDAGDAVSPRLVEHLRKAMREAKETTFWTRPVDAVEGPAFRFAQALCARWAETSPGELATLIACGETLSLMQLALKCLMPGFPDFYRGAEGSFYALTDPDNRLPVDWTALSDLASGEGFAGEKFRLTRRLLALRREERAFFDQAGAELSIAGNQLTLSRAGIGRRLTLRFGPSLPTPPGALWKTERADNGIAIFWES</sequence>
<dbReference type="InterPro" id="IPR006047">
    <property type="entry name" value="GH13_cat_dom"/>
</dbReference>
<feature type="domain" description="Glycosyl hydrolase family 13 catalytic" evidence="1">
    <location>
        <begin position="6"/>
        <end position="410"/>
    </location>
</feature>
<dbReference type="Gene3D" id="1.10.150.200">
    <property type="entry name" value="Maltooligosyl trehalose synthase, domain 3"/>
    <property type="match status" value="1"/>
</dbReference>